<evidence type="ECO:0000256" key="3">
    <source>
        <dbReference type="ARBA" id="ARBA00011355"/>
    </source>
</evidence>
<reference evidence="10" key="1">
    <citation type="submission" date="2016-11" db="EMBL/GenBank/DDBJ databases">
        <title>Actinomyces gypaetusis sp. nov. isolated from Gypaetus barbatus in Qinghai Tibet Plateau China.</title>
        <authorList>
            <person name="Meng X."/>
        </authorList>
    </citation>
    <scope>NUCLEOTIDE SEQUENCE [LARGE SCALE GENOMIC DNA]</scope>
    <source>
        <strain evidence="10">DSM 15383</strain>
    </source>
</reference>
<evidence type="ECO:0000256" key="6">
    <source>
        <dbReference type="ARBA" id="ARBA00022982"/>
    </source>
</evidence>
<organism evidence="9 10">
    <name type="scientific">Boudabousia marimammalium</name>
    <dbReference type="NCBI Taxonomy" id="156892"/>
    <lineage>
        <taxon>Bacteria</taxon>
        <taxon>Bacillati</taxon>
        <taxon>Actinomycetota</taxon>
        <taxon>Actinomycetes</taxon>
        <taxon>Actinomycetales</taxon>
        <taxon>Actinomycetaceae</taxon>
        <taxon>Boudabousia</taxon>
    </lineage>
</organism>
<evidence type="ECO:0000256" key="5">
    <source>
        <dbReference type="ARBA" id="ARBA00022448"/>
    </source>
</evidence>
<dbReference type="Gene3D" id="3.40.50.620">
    <property type="entry name" value="HUPs"/>
    <property type="match status" value="1"/>
</dbReference>
<dbReference type="SUPFAM" id="SSF52402">
    <property type="entry name" value="Adenine nucleotide alpha hydrolases-like"/>
    <property type="match status" value="1"/>
</dbReference>
<evidence type="ECO:0000256" key="2">
    <source>
        <dbReference type="ARBA" id="ARBA00007557"/>
    </source>
</evidence>
<dbReference type="InterPro" id="IPR033948">
    <property type="entry name" value="ETF_beta_N"/>
</dbReference>
<keyword evidence="5" id="KW-0813">Transport</keyword>
<dbReference type="Pfam" id="PF01012">
    <property type="entry name" value="ETF"/>
    <property type="match status" value="1"/>
</dbReference>
<comment type="caution">
    <text evidence="9">The sequence shown here is derived from an EMBL/GenBank/DDBJ whole genome shotgun (WGS) entry which is preliminary data.</text>
</comment>
<dbReference type="STRING" id="156892.BM477_01765"/>
<dbReference type="InterPro" id="IPR012255">
    <property type="entry name" value="ETF_b"/>
</dbReference>
<dbReference type="EMBL" id="MPDM01000002">
    <property type="protein sequence ID" value="OKL50149.1"/>
    <property type="molecule type" value="Genomic_DNA"/>
</dbReference>
<accession>A0A1Q5PRM6</accession>
<dbReference type="InterPro" id="IPR014730">
    <property type="entry name" value="ETF_a/b_N"/>
</dbReference>
<evidence type="ECO:0000256" key="7">
    <source>
        <dbReference type="ARBA" id="ARBA00025649"/>
    </source>
</evidence>
<dbReference type="AlphaFoldDB" id="A0A1Q5PRM6"/>
<dbReference type="GO" id="GO:0005829">
    <property type="term" value="C:cytosol"/>
    <property type="evidence" value="ECO:0007669"/>
    <property type="project" value="TreeGrafter"/>
</dbReference>
<dbReference type="Proteomes" id="UP000186465">
    <property type="component" value="Unassembled WGS sequence"/>
</dbReference>
<evidence type="ECO:0000256" key="4">
    <source>
        <dbReference type="ARBA" id="ARBA00016797"/>
    </source>
</evidence>
<comment type="subunit">
    <text evidence="3">Heterodimer of an alpha and a beta subunit.</text>
</comment>
<name>A0A1Q5PRM6_9ACTO</name>
<dbReference type="RefSeq" id="WP_075360973.1">
    <property type="nucleotide sequence ID" value="NZ_MPDM01000002.1"/>
</dbReference>
<comment type="similarity">
    <text evidence="2">Belongs to the ETF beta-subunit/FixA family.</text>
</comment>
<dbReference type="CDD" id="cd01714">
    <property type="entry name" value="ETF_beta"/>
    <property type="match status" value="1"/>
</dbReference>
<dbReference type="OrthoDB" id="9804960at2"/>
<keyword evidence="10" id="KW-1185">Reference proteome</keyword>
<proteinExistence type="inferred from homology"/>
<sequence length="269" mass="28955">MKIAVCVKYIPDLQSERRIEDGRMVRGEDDTLNELDENAIEAAVSLVEKHGGEVVAFSMGPEDAEDAVMRALQMGADRGVLITDEQLAGSDVYATASVLSAAILSHEAEAPFDLVVTGMASFDGMTFMLPAALATYLGRPYMGLAKETEVTSNLVRITRESDGYLDQLEAPFPAVISVTDQANDPRYPNFKAMAAARKKPLEVWDLDELLGRVAQANASFELGPVGAQSSGTNILDVSVLPERENRVVVTDTGDGGKKLAEYIAQVVSR</sequence>
<evidence type="ECO:0000259" key="8">
    <source>
        <dbReference type="SMART" id="SM00893"/>
    </source>
</evidence>
<keyword evidence="6" id="KW-0249">Electron transport</keyword>
<comment type="cofactor">
    <cofactor evidence="1">
        <name>FAD</name>
        <dbReference type="ChEBI" id="CHEBI:57692"/>
    </cofactor>
</comment>
<protein>
    <recommendedName>
        <fullName evidence="4">Electron transfer flavoprotein subunit beta</fullName>
    </recommendedName>
</protein>
<dbReference type="PANTHER" id="PTHR21294:SF8">
    <property type="entry name" value="ELECTRON TRANSFER FLAVOPROTEIN SUBUNIT BETA"/>
    <property type="match status" value="1"/>
</dbReference>
<gene>
    <name evidence="9" type="ORF">BM477_01765</name>
</gene>
<dbReference type="PANTHER" id="PTHR21294">
    <property type="entry name" value="ELECTRON TRANSFER FLAVOPROTEIN BETA-SUBUNIT"/>
    <property type="match status" value="1"/>
</dbReference>
<evidence type="ECO:0000256" key="1">
    <source>
        <dbReference type="ARBA" id="ARBA00001974"/>
    </source>
</evidence>
<feature type="domain" description="Electron transfer flavoprotein alpha/beta-subunit N-terminal" evidence="8">
    <location>
        <begin position="21"/>
        <end position="213"/>
    </location>
</feature>
<dbReference type="GO" id="GO:0009055">
    <property type="term" value="F:electron transfer activity"/>
    <property type="evidence" value="ECO:0007669"/>
    <property type="project" value="InterPro"/>
</dbReference>
<evidence type="ECO:0000313" key="9">
    <source>
        <dbReference type="EMBL" id="OKL50149.1"/>
    </source>
</evidence>
<comment type="function">
    <text evidence="7">The electron transfer flavoprotein serves as a specific electron acceptor for other dehydrogenases. It transfers the electrons to the main respiratory chain via ETF-ubiquinone oxidoreductase (ETF dehydrogenase).</text>
</comment>
<dbReference type="SMART" id="SM00893">
    <property type="entry name" value="ETF"/>
    <property type="match status" value="1"/>
</dbReference>
<dbReference type="PIRSF" id="PIRSF000090">
    <property type="entry name" value="Beta-ETF"/>
    <property type="match status" value="1"/>
</dbReference>
<dbReference type="InterPro" id="IPR014729">
    <property type="entry name" value="Rossmann-like_a/b/a_fold"/>
</dbReference>
<evidence type="ECO:0000313" key="10">
    <source>
        <dbReference type="Proteomes" id="UP000186465"/>
    </source>
</evidence>